<keyword evidence="2" id="KW-1185">Reference proteome</keyword>
<proteinExistence type="predicted"/>
<protein>
    <recommendedName>
        <fullName evidence="3">Glycosyltransferase family 2 protein</fullName>
    </recommendedName>
</protein>
<dbReference type="RefSeq" id="WP_121531666.1">
    <property type="nucleotide sequence ID" value="NZ_RCHI01000004.1"/>
</dbReference>
<comment type="caution">
    <text evidence="1">The sequence shown here is derived from an EMBL/GenBank/DDBJ whole genome shotgun (WGS) entry which is preliminary data.</text>
</comment>
<name>A0A421BSP5_9RHOB</name>
<reference evidence="1 2" key="1">
    <citation type="submission" date="2018-10" db="EMBL/GenBank/DDBJ databases">
        <title>Rhodobacter sp . BO-81.</title>
        <authorList>
            <person name="Im W.T."/>
        </authorList>
    </citation>
    <scope>NUCLEOTIDE SEQUENCE [LARGE SCALE GENOMIC DNA]</scope>
    <source>
        <strain evidence="1 2">BO-81</strain>
    </source>
</reference>
<dbReference type="EMBL" id="RCHI01000004">
    <property type="protein sequence ID" value="RLL71300.1"/>
    <property type="molecule type" value="Genomic_DNA"/>
</dbReference>
<dbReference type="AlphaFoldDB" id="A0A421BSP5"/>
<dbReference type="SUPFAM" id="SSF53448">
    <property type="entry name" value="Nucleotide-diphospho-sugar transferases"/>
    <property type="match status" value="1"/>
</dbReference>
<evidence type="ECO:0000313" key="2">
    <source>
        <dbReference type="Proteomes" id="UP000279673"/>
    </source>
</evidence>
<evidence type="ECO:0000313" key="1">
    <source>
        <dbReference type="EMBL" id="RLL71300.1"/>
    </source>
</evidence>
<dbReference type="Gene3D" id="3.90.550.60">
    <property type="match status" value="1"/>
</dbReference>
<organism evidence="1 2">
    <name type="scientific">Paenirhodobacter hankyongi</name>
    <dbReference type="NCBI Taxonomy" id="2294033"/>
    <lineage>
        <taxon>Bacteria</taxon>
        <taxon>Pseudomonadati</taxon>
        <taxon>Pseudomonadota</taxon>
        <taxon>Alphaproteobacteria</taxon>
        <taxon>Rhodobacterales</taxon>
        <taxon>Rhodobacter group</taxon>
        <taxon>Paenirhodobacter</taxon>
    </lineage>
</organism>
<gene>
    <name evidence="1" type="ORF">DYS74_05315</name>
</gene>
<accession>A0A421BSP5</accession>
<dbReference type="Proteomes" id="UP000279673">
    <property type="component" value="Unassembled WGS sequence"/>
</dbReference>
<evidence type="ECO:0008006" key="3">
    <source>
        <dbReference type="Google" id="ProtNLM"/>
    </source>
</evidence>
<dbReference type="InterPro" id="IPR029044">
    <property type="entry name" value="Nucleotide-diphossugar_trans"/>
</dbReference>
<sequence length="610" mass="69403">MTNATTETPWVPRDPDGFVTLQGMVRTEQGICTERDLYLRIEGLAAYSEAAGQVSLGEGARLIANTWFNLFNLGKWRSLCGLEDLHLRLEGRGRMELKVFAAFPDRSWECAVNEEIVLEPGRPLRFELSHVLGISDRAVAYFELRALEDGCLFLDAAWQTRQAPQRSPELMLSITTFRREEAVQATVRRFETFLPGSSLRDRIHLTVVDNGQSAGIESSAHVTAIPNENLGGSGGFARGLLAAQDRGASHCLFMDDDAAIHMESLERTWMFLAYATDPATAVCGAMTMASARFSMWENGAVFDHNCKPQFLGTDLRNVDQVLAMEYETTRKPPANFYGGWWYFAFPVDQVVHEPFPFFVRGDDISFSLANPFRIARLNGVVCFQDADFSDKETLQTLYLDLRSHLVHHLTQPGLALSARGALRIPAWFFARSLVQCHYETLAALNLAFEDVMKGPEFFAENADMAERRATIGALRHDETLRDDTPHAPDRIRFHIRRRWAALAMLATLNGHLIPFYRLFGNRVTLTTSQRGQLAPIWGAAQITWRDEKTGKSFTMVHSKRRAWKETKRFLKNARVFLRDYDKIRGEWRAGYDRLATETFWRKRLKLDTRD</sequence>